<gene>
    <name evidence="2" type="ORF">SAMN03080610_03160</name>
</gene>
<dbReference type="SUPFAM" id="SSF52218">
    <property type="entry name" value="Flavoproteins"/>
    <property type="match status" value="1"/>
</dbReference>
<accession>A0A1G5P4Z6</accession>
<keyword evidence="3" id="KW-1185">Reference proteome</keyword>
<name>A0A1G5P4Z6_AFIMA</name>
<dbReference type="InterPro" id="IPR029039">
    <property type="entry name" value="Flavoprotein-like_sf"/>
</dbReference>
<dbReference type="AlphaFoldDB" id="A0A1G5P4Z6"/>
<feature type="domain" description="NADPH-dependent FMN reductase-like" evidence="1">
    <location>
        <begin position="6"/>
        <end position="151"/>
    </location>
</feature>
<dbReference type="InterPro" id="IPR005025">
    <property type="entry name" value="FMN_Rdtase-like_dom"/>
</dbReference>
<evidence type="ECO:0000313" key="2">
    <source>
        <dbReference type="EMBL" id="SCZ44249.1"/>
    </source>
</evidence>
<evidence type="ECO:0000259" key="1">
    <source>
        <dbReference type="Pfam" id="PF03358"/>
    </source>
</evidence>
<organism evidence="2 3">
    <name type="scientific">Afifella marina DSM 2698</name>
    <dbReference type="NCBI Taxonomy" id="1120955"/>
    <lineage>
        <taxon>Bacteria</taxon>
        <taxon>Pseudomonadati</taxon>
        <taxon>Pseudomonadota</taxon>
        <taxon>Alphaproteobacteria</taxon>
        <taxon>Hyphomicrobiales</taxon>
        <taxon>Afifellaceae</taxon>
        <taxon>Afifella</taxon>
    </lineage>
</organism>
<dbReference type="STRING" id="1120955.SAMN03080610_03160"/>
<dbReference type="PANTHER" id="PTHR30543:SF21">
    <property type="entry name" value="NAD(P)H-DEPENDENT FMN REDUCTASE LOT6"/>
    <property type="match status" value="1"/>
</dbReference>
<dbReference type="Proteomes" id="UP000199347">
    <property type="component" value="Unassembled WGS sequence"/>
</dbReference>
<dbReference type="Gene3D" id="3.40.50.360">
    <property type="match status" value="1"/>
</dbReference>
<dbReference type="RefSeq" id="WP_092815492.1">
    <property type="nucleotide sequence ID" value="NZ_FMVW01000009.1"/>
</dbReference>
<dbReference type="GO" id="GO:0005829">
    <property type="term" value="C:cytosol"/>
    <property type="evidence" value="ECO:0007669"/>
    <property type="project" value="TreeGrafter"/>
</dbReference>
<reference evidence="2 3" key="1">
    <citation type="submission" date="2016-10" db="EMBL/GenBank/DDBJ databases">
        <authorList>
            <person name="de Groot N.N."/>
        </authorList>
    </citation>
    <scope>NUCLEOTIDE SEQUENCE [LARGE SCALE GENOMIC DNA]</scope>
    <source>
        <strain evidence="2 3">DSM 2698</strain>
    </source>
</reference>
<dbReference type="OrthoDB" id="9812295at2"/>
<evidence type="ECO:0000313" key="3">
    <source>
        <dbReference type="Proteomes" id="UP000199347"/>
    </source>
</evidence>
<proteinExistence type="predicted"/>
<dbReference type="GO" id="GO:0016491">
    <property type="term" value="F:oxidoreductase activity"/>
    <property type="evidence" value="ECO:0007669"/>
    <property type="project" value="InterPro"/>
</dbReference>
<dbReference type="Pfam" id="PF03358">
    <property type="entry name" value="FMN_red"/>
    <property type="match status" value="1"/>
</dbReference>
<dbReference type="GO" id="GO:0010181">
    <property type="term" value="F:FMN binding"/>
    <property type="evidence" value="ECO:0007669"/>
    <property type="project" value="TreeGrafter"/>
</dbReference>
<dbReference type="InterPro" id="IPR050712">
    <property type="entry name" value="NAD(P)H-dep_reductase"/>
</dbReference>
<sequence>MSSAKTKLLGLPGSLRRESYSRAVLQGLAADNDGTVELQIGHVDLPLYNSDLDGDDAPEAVREFRQAVAASDGLVIATPEYNHGIPGVLKNALDWASRPRGSSSLMGKPVLVVSASPAFTGGVRAQAQLNETLHAAECRLVGGPQIVIGNVGDKVRDGRLVDPAILDFAREGLKRLQAMIAG</sequence>
<dbReference type="PANTHER" id="PTHR30543">
    <property type="entry name" value="CHROMATE REDUCTASE"/>
    <property type="match status" value="1"/>
</dbReference>
<dbReference type="EMBL" id="FMVW01000009">
    <property type="protein sequence ID" value="SCZ44249.1"/>
    <property type="molecule type" value="Genomic_DNA"/>
</dbReference>
<protein>
    <submittedName>
        <fullName evidence="2">NAD(P)H-dependent FMN reductase</fullName>
    </submittedName>
</protein>